<name>A0A839E0V6_9PSEU</name>
<evidence type="ECO:0000313" key="2">
    <source>
        <dbReference type="Proteomes" id="UP000569329"/>
    </source>
</evidence>
<dbReference type="AlphaFoldDB" id="A0A839E0V6"/>
<gene>
    <name evidence="1" type="ORF">FHX42_001955</name>
</gene>
<dbReference type="Proteomes" id="UP000569329">
    <property type="component" value="Unassembled WGS sequence"/>
</dbReference>
<dbReference type="EMBL" id="JACGWZ010000002">
    <property type="protein sequence ID" value="MBA8824608.1"/>
    <property type="molecule type" value="Genomic_DNA"/>
</dbReference>
<dbReference type="PANTHER" id="PTHR36439:SF1">
    <property type="entry name" value="DUF1697 DOMAIN-CONTAINING PROTEIN"/>
    <property type="match status" value="1"/>
</dbReference>
<dbReference type="RefSeq" id="WP_182543855.1">
    <property type="nucleotide sequence ID" value="NZ_JACGWZ010000002.1"/>
</dbReference>
<organism evidence="1 2">
    <name type="scientific">Halosaccharopolyspora lacisalsi</name>
    <dbReference type="NCBI Taxonomy" id="1000566"/>
    <lineage>
        <taxon>Bacteria</taxon>
        <taxon>Bacillati</taxon>
        <taxon>Actinomycetota</taxon>
        <taxon>Actinomycetes</taxon>
        <taxon>Pseudonocardiales</taxon>
        <taxon>Pseudonocardiaceae</taxon>
        <taxon>Halosaccharopolyspora</taxon>
    </lineage>
</organism>
<dbReference type="Gene3D" id="3.30.70.1280">
    <property type="entry name" value="SP0830-like domains"/>
    <property type="match status" value="1"/>
</dbReference>
<accession>A0A839E0V6</accession>
<protein>
    <submittedName>
        <fullName evidence="1">Uncharacterized protein (DUF1697 family)</fullName>
    </submittedName>
</protein>
<keyword evidence="2" id="KW-1185">Reference proteome</keyword>
<evidence type="ECO:0000313" key="1">
    <source>
        <dbReference type="EMBL" id="MBA8824608.1"/>
    </source>
</evidence>
<reference evidence="1 2" key="1">
    <citation type="submission" date="2020-07" db="EMBL/GenBank/DDBJ databases">
        <title>Sequencing the genomes of 1000 actinobacteria strains.</title>
        <authorList>
            <person name="Klenk H.-P."/>
        </authorList>
    </citation>
    <scope>NUCLEOTIDE SEQUENCE [LARGE SCALE GENOMIC DNA]</scope>
    <source>
        <strain evidence="1 2">DSM 45975</strain>
    </source>
</reference>
<sequence>MTRQIALLRGINLGNRNRMSMAQLRESLGQLGYEAIRTHLQSGNVVFTAGTTPDRAERDVAEHLAGELGVRVPVLVRTRDELAEIVARDPLREVVDDPARHLVTFLGEAPAPHRIDELNPAEFAPDRFRIVGREFYLWCPDGLRRTRLTNAFLEKHFDVTATGRNWNTVTRLLTLADES</sequence>
<dbReference type="SUPFAM" id="SSF160379">
    <property type="entry name" value="SP0830-like"/>
    <property type="match status" value="1"/>
</dbReference>
<dbReference type="PANTHER" id="PTHR36439">
    <property type="entry name" value="BLL4334 PROTEIN"/>
    <property type="match status" value="1"/>
</dbReference>
<proteinExistence type="predicted"/>
<dbReference type="Pfam" id="PF08002">
    <property type="entry name" value="DUF1697"/>
    <property type="match status" value="1"/>
</dbReference>
<comment type="caution">
    <text evidence="1">The sequence shown here is derived from an EMBL/GenBank/DDBJ whole genome shotgun (WGS) entry which is preliminary data.</text>
</comment>
<dbReference type="PIRSF" id="PIRSF008502">
    <property type="entry name" value="UCP008502"/>
    <property type="match status" value="1"/>
</dbReference>
<dbReference type="InterPro" id="IPR012545">
    <property type="entry name" value="DUF1697"/>
</dbReference>